<comment type="caution">
    <text evidence="4">The sequence shown here is derived from an EMBL/GenBank/DDBJ whole genome shotgun (WGS) entry which is preliminary data.</text>
</comment>
<dbReference type="PROSITE" id="PS00012">
    <property type="entry name" value="PHOSPHOPANTETHEINE"/>
    <property type="match status" value="1"/>
</dbReference>
<dbReference type="InterPro" id="IPR006162">
    <property type="entry name" value="Ppantetheine_attach_site"/>
</dbReference>
<dbReference type="Pfam" id="PF00550">
    <property type="entry name" value="PP-binding"/>
    <property type="match status" value="1"/>
</dbReference>
<proteinExistence type="predicted"/>
<dbReference type="InterPro" id="IPR036736">
    <property type="entry name" value="ACP-like_sf"/>
</dbReference>
<evidence type="ECO:0000256" key="1">
    <source>
        <dbReference type="ARBA" id="ARBA00022450"/>
    </source>
</evidence>
<name>A0A939BRJ6_9BACL</name>
<dbReference type="RefSeq" id="WP_204517419.1">
    <property type="nucleotide sequence ID" value="NZ_BAABIN010000038.1"/>
</dbReference>
<gene>
    <name evidence="4" type="ORF">JOD01_001297</name>
</gene>
<dbReference type="PROSITE" id="PS50075">
    <property type="entry name" value="CARRIER"/>
    <property type="match status" value="1"/>
</dbReference>
<evidence type="ECO:0000259" key="3">
    <source>
        <dbReference type="PROSITE" id="PS50075"/>
    </source>
</evidence>
<evidence type="ECO:0000313" key="4">
    <source>
        <dbReference type="EMBL" id="MBM7589697.1"/>
    </source>
</evidence>
<accession>A0A939BRJ6</accession>
<dbReference type="SUPFAM" id="SSF47336">
    <property type="entry name" value="ACP-like"/>
    <property type="match status" value="1"/>
</dbReference>
<sequence length="84" mass="9619">MDTLPHEKAIMECLVNFLPPGAEVSRTTDLLQLGIDSINFVRLIVMLEERLEIEIEDNEVLLENFSNVEKIHQVIEKALEAKET</sequence>
<dbReference type="Proteomes" id="UP000717624">
    <property type="component" value="Unassembled WGS sequence"/>
</dbReference>
<keyword evidence="5" id="KW-1185">Reference proteome</keyword>
<dbReference type="Gene3D" id="1.10.1200.10">
    <property type="entry name" value="ACP-like"/>
    <property type="match status" value="1"/>
</dbReference>
<evidence type="ECO:0000313" key="5">
    <source>
        <dbReference type="Proteomes" id="UP000717624"/>
    </source>
</evidence>
<dbReference type="AlphaFoldDB" id="A0A939BRJ6"/>
<feature type="domain" description="Carrier" evidence="3">
    <location>
        <begin position="1"/>
        <end position="79"/>
    </location>
</feature>
<organism evidence="4 5">
    <name type="scientific">Brevibacillus fulvus</name>
    <dbReference type="NCBI Taxonomy" id="1125967"/>
    <lineage>
        <taxon>Bacteria</taxon>
        <taxon>Bacillati</taxon>
        <taxon>Bacillota</taxon>
        <taxon>Bacilli</taxon>
        <taxon>Bacillales</taxon>
        <taxon>Paenibacillaceae</taxon>
        <taxon>Brevibacillus</taxon>
    </lineage>
</organism>
<reference evidence="4" key="1">
    <citation type="submission" date="2021-01" db="EMBL/GenBank/DDBJ databases">
        <title>Genomic Encyclopedia of Type Strains, Phase IV (KMG-IV): sequencing the most valuable type-strain genomes for metagenomic binning, comparative biology and taxonomic classification.</title>
        <authorList>
            <person name="Goeker M."/>
        </authorList>
    </citation>
    <scope>NUCLEOTIDE SEQUENCE</scope>
    <source>
        <strain evidence="4">DSM 25523</strain>
    </source>
</reference>
<protein>
    <submittedName>
        <fullName evidence="4">Acyl carrier protein</fullName>
    </submittedName>
</protein>
<dbReference type="EMBL" id="JAFBEB010000003">
    <property type="protein sequence ID" value="MBM7589697.1"/>
    <property type="molecule type" value="Genomic_DNA"/>
</dbReference>
<keyword evidence="2" id="KW-0597">Phosphoprotein</keyword>
<evidence type="ECO:0000256" key="2">
    <source>
        <dbReference type="ARBA" id="ARBA00022553"/>
    </source>
</evidence>
<keyword evidence="1" id="KW-0596">Phosphopantetheine</keyword>
<dbReference type="InterPro" id="IPR009081">
    <property type="entry name" value="PP-bd_ACP"/>
</dbReference>